<dbReference type="EMBL" id="JAUQOO010000020">
    <property type="protein sequence ID" value="MDO7929444.1"/>
    <property type="molecule type" value="Genomic_DNA"/>
</dbReference>
<dbReference type="Proteomes" id="UP001223016">
    <property type="component" value="Unassembled WGS sequence"/>
</dbReference>
<organism evidence="1 2">
    <name type="scientific">Pseudomonas serbiensis</name>
    <dbReference type="NCBI Taxonomy" id="3064350"/>
    <lineage>
        <taxon>Bacteria</taxon>
        <taxon>Pseudomonadati</taxon>
        <taxon>Pseudomonadota</taxon>
        <taxon>Gammaproteobacteria</taxon>
        <taxon>Pseudomonadales</taxon>
        <taxon>Pseudomonadaceae</taxon>
        <taxon>Pseudomonas</taxon>
    </lineage>
</organism>
<gene>
    <name evidence="1" type="ORF">Q6A51_21955</name>
</gene>
<reference evidence="1 2" key="1">
    <citation type="submission" date="2023-07" db="EMBL/GenBank/DDBJ databases">
        <title>Identification of four novel Pseudomonas species associated with bacterial leaf spot of cucurbits.</title>
        <authorList>
            <person name="Fullem K.R."/>
        </authorList>
    </citation>
    <scope>NUCLEOTIDE SEQUENCE [LARGE SCALE GENOMIC DNA]</scope>
    <source>
        <strain evidence="1 2">KFB 138</strain>
    </source>
</reference>
<name>A0ABT9CVD1_9PSED</name>
<proteinExistence type="predicted"/>
<sequence length="353" mass="40044">MIHNSHLRDHIKNNLQSIVYQLNSYLRGENVANIQGTLQRIGRGGKLPHWYELLLTGQSMPNLDGKTIGSVIEMTLIGVLEKHTLNAFDIPALVVNPAKGVDIPLLNLGVKSPSENFCTSEPFFSAYERVLGNESDAIILLTDYQTAKRNPPPVRIQIINAAYLRGSEIADRNLCAIAKRNKDELFHRNEAACKKMLQFLCHVNQQDWRAKALLRLVYSLFETDDILLGLLDGIEKDFDKKQAIDLRKGIEPLDRSELEKVLEIRLSNYKASAIINACSDWVIDNHKDFARLPNDNEWQRFLRSDLDGKIGMSFALQWRYNFGNLFNSMDIIPALPTLDPQDLVALEDGSELF</sequence>
<dbReference type="RefSeq" id="WP_201019017.1">
    <property type="nucleotide sequence ID" value="NZ_JAUQOO010000020.1"/>
</dbReference>
<comment type="caution">
    <text evidence="1">The sequence shown here is derived from an EMBL/GenBank/DDBJ whole genome shotgun (WGS) entry which is preliminary data.</text>
</comment>
<evidence type="ECO:0000313" key="2">
    <source>
        <dbReference type="Proteomes" id="UP001223016"/>
    </source>
</evidence>
<protein>
    <submittedName>
        <fullName evidence="1">Uncharacterized protein</fullName>
    </submittedName>
</protein>
<accession>A0ABT9CVD1</accession>
<evidence type="ECO:0000313" key="1">
    <source>
        <dbReference type="EMBL" id="MDO7929444.1"/>
    </source>
</evidence>
<keyword evidence="2" id="KW-1185">Reference proteome</keyword>